<evidence type="ECO:0000313" key="3">
    <source>
        <dbReference type="EMBL" id="MFD2260852.1"/>
    </source>
</evidence>
<proteinExistence type="predicted"/>
<evidence type="ECO:0000259" key="2">
    <source>
        <dbReference type="Pfam" id="PF08818"/>
    </source>
</evidence>
<feature type="domain" description="YdhG-like" evidence="2">
    <location>
        <begin position="40"/>
        <end position="133"/>
    </location>
</feature>
<dbReference type="EMBL" id="JBHUIR010000054">
    <property type="protein sequence ID" value="MFD2260852.1"/>
    <property type="molecule type" value="Genomic_DNA"/>
</dbReference>
<protein>
    <submittedName>
        <fullName evidence="3">DUF1801 domain-containing protein</fullName>
    </submittedName>
</protein>
<keyword evidence="4" id="KW-1185">Reference proteome</keyword>
<dbReference type="Pfam" id="PF08818">
    <property type="entry name" value="DUF1801"/>
    <property type="match status" value="1"/>
</dbReference>
<gene>
    <name evidence="3" type="ORF">ACFSMZ_13940</name>
</gene>
<dbReference type="RefSeq" id="WP_345098127.1">
    <property type="nucleotide sequence ID" value="NZ_BAABGS010000012.1"/>
</dbReference>
<feature type="region of interest" description="Disordered" evidence="1">
    <location>
        <begin position="1"/>
        <end position="20"/>
    </location>
</feature>
<dbReference type="SUPFAM" id="SSF159888">
    <property type="entry name" value="YdhG-like"/>
    <property type="match status" value="1"/>
</dbReference>
<comment type="caution">
    <text evidence="3">The sequence shown here is derived from an EMBL/GenBank/DDBJ whole genome shotgun (WGS) entry which is preliminary data.</text>
</comment>
<dbReference type="Gene3D" id="3.90.1150.200">
    <property type="match status" value="1"/>
</dbReference>
<dbReference type="Proteomes" id="UP001597373">
    <property type="component" value="Unassembled WGS sequence"/>
</dbReference>
<name>A0ABW5DIB3_9HYPH</name>
<organism evidence="3 4">
    <name type="scientific">Chelativorans composti</name>
    <dbReference type="NCBI Taxonomy" id="768533"/>
    <lineage>
        <taxon>Bacteria</taxon>
        <taxon>Pseudomonadati</taxon>
        <taxon>Pseudomonadota</taxon>
        <taxon>Alphaproteobacteria</taxon>
        <taxon>Hyphomicrobiales</taxon>
        <taxon>Phyllobacteriaceae</taxon>
        <taxon>Chelativorans</taxon>
    </lineage>
</organism>
<dbReference type="InterPro" id="IPR014922">
    <property type="entry name" value="YdhG-like"/>
</dbReference>
<sequence>MDDRTEPAKPRLLAGGNPQIPKGYGNRPVQTYIAAMPGWKQAVGRQIDQLIEQAVPNVRKAVKWNSPFYGADDDGWFLNFHCIARYIKVAFFRGTSLEPMPPVASKHKEVRYFHIYENEPFDTEQFVDWVKQAAKLPSVKM</sequence>
<accession>A0ABW5DIB3</accession>
<evidence type="ECO:0000256" key="1">
    <source>
        <dbReference type="SAM" id="MobiDB-lite"/>
    </source>
</evidence>
<evidence type="ECO:0000313" key="4">
    <source>
        <dbReference type="Proteomes" id="UP001597373"/>
    </source>
</evidence>
<reference evidence="4" key="1">
    <citation type="journal article" date="2019" name="Int. J. Syst. Evol. Microbiol.">
        <title>The Global Catalogue of Microorganisms (GCM) 10K type strain sequencing project: providing services to taxonomists for standard genome sequencing and annotation.</title>
        <authorList>
            <consortium name="The Broad Institute Genomics Platform"/>
            <consortium name="The Broad Institute Genome Sequencing Center for Infectious Disease"/>
            <person name="Wu L."/>
            <person name="Ma J."/>
        </authorList>
    </citation>
    <scope>NUCLEOTIDE SEQUENCE [LARGE SCALE GENOMIC DNA]</scope>
    <source>
        <strain evidence="4">KCTC 23707</strain>
    </source>
</reference>